<dbReference type="OrthoDB" id="2065409at2"/>
<dbReference type="Pfam" id="PF00665">
    <property type="entry name" value="rve"/>
    <property type="match status" value="1"/>
</dbReference>
<dbReference type="EMBL" id="RZIJ01000002">
    <property type="protein sequence ID" value="RUQ75224.1"/>
    <property type="molecule type" value="Genomic_DNA"/>
</dbReference>
<dbReference type="Gene3D" id="1.10.10.60">
    <property type="entry name" value="Homeodomain-like"/>
    <property type="match status" value="1"/>
</dbReference>
<keyword evidence="9" id="KW-1185">Reference proteome</keyword>
<feature type="region of interest" description="Disordered" evidence="5">
    <location>
        <begin position="382"/>
        <end position="414"/>
    </location>
</feature>
<dbReference type="InterPro" id="IPR017894">
    <property type="entry name" value="HTH_IS21_transposase_type"/>
</dbReference>
<dbReference type="SUPFAM" id="SSF46689">
    <property type="entry name" value="Homeodomain-like"/>
    <property type="match status" value="1"/>
</dbReference>
<reference evidence="8 9" key="1">
    <citation type="submission" date="2018-12" db="EMBL/GenBank/DDBJ databases">
        <authorList>
            <person name="Yang Y."/>
        </authorList>
    </citation>
    <scope>NUCLEOTIDE SEQUENCE [LARGE SCALE GENOMIC DNA]</scope>
    <source>
        <strain evidence="8 9">GSF71</strain>
    </source>
</reference>
<dbReference type="PANTHER" id="PTHR35004">
    <property type="entry name" value="TRANSPOSASE RV3428C-RELATED"/>
    <property type="match status" value="1"/>
</dbReference>
<evidence type="ECO:0000256" key="3">
    <source>
        <dbReference type="ARBA" id="ARBA00023125"/>
    </source>
</evidence>
<dbReference type="Pfam" id="PF22483">
    <property type="entry name" value="Mu-transpos_C_2"/>
    <property type="match status" value="1"/>
</dbReference>
<evidence type="ECO:0000256" key="4">
    <source>
        <dbReference type="ARBA" id="ARBA00023172"/>
    </source>
</evidence>
<feature type="domain" description="Integrase catalytic" evidence="7">
    <location>
        <begin position="121"/>
        <end position="304"/>
    </location>
</feature>
<evidence type="ECO:0000256" key="5">
    <source>
        <dbReference type="SAM" id="MobiDB-lite"/>
    </source>
</evidence>
<dbReference type="GO" id="GO:0032196">
    <property type="term" value="P:transposition"/>
    <property type="evidence" value="ECO:0007669"/>
    <property type="project" value="UniProtKB-KW"/>
</dbReference>
<gene>
    <name evidence="8" type="ORF">EJ913_05085</name>
</gene>
<keyword evidence="4" id="KW-0233">DNA recombination</keyword>
<feature type="domain" description="HTH IS21-type" evidence="6">
    <location>
        <begin position="13"/>
        <end position="76"/>
    </location>
</feature>
<dbReference type="GO" id="GO:0003677">
    <property type="term" value="F:DNA binding"/>
    <property type="evidence" value="ECO:0007669"/>
    <property type="project" value="UniProtKB-KW"/>
</dbReference>
<dbReference type="InterPro" id="IPR036397">
    <property type="entry name" value="RNaseH_sf"/>
</dbReference>
<evidence type="ECO:0000256" key="1">
    <source>
        <dbReference type="ARBA" id="ARBA00009277"/>
    </source>
</evidence>
<dbReference type="PROSITE" id="PS50994">
    <property type="entry name" value="INTEGRASE"/>
    <property type="match status" value="1"/>
</dbReference>
<comment type="caution">
    <text evidence="8">The sequence shown here is derived from an EMBL/GenBank/DDBJ whole genome shotgun (WGS) entry which is preliminary data.</text>
</comment>
<evidence type="ECO:0000259" key="6">
    <source>
        <dbReference type="PROSITE" id="PS50531"/>
    </source>
</evidence>
<proteinExistence type="inferred from homology"/>
<dbReference type="Proteomes" id="UP000280346">
    <property type="component" value="Unassembled WGS sequence"/>
</dbReference>
<protein>
    <submittedName>
        <fullName evidence="8">IS21 family transposase</fullName>
    </submittedName>
</protein>
<accession>A0A433JEI9</accession>
<dbReference type="InterPro" id="IPR009057">
    <property type="entry name" value="Homeodomain-like_sf"/>
</dbReference>
<organism evidence="8 9">
    <name type="scientific">Azospirillum doebereinerae</name>
    <dbReference type="NCBI Taxonomy" id="92933"/>
    <lineage>
        <taxon>Bacteria</taxon>
        <taxon>Pseudomonadati</taxon>
        <taxon>Pseudomonadota</taxon>
        <taxon>Alphaproteobacteria</taxon>
        <taxon>Rhodospirillales</taxon>
        <taxon>Azospirillaceae</taxon>
        <taxon>Azospirillum</taxon>
    </lineage>
</organism>
<dbReference type="NCBIfam" id="NF033546">
    <property type="entry name" value="transpos_IS21"/>
    <property type="match status" value="1"/>
</dbReference>
<dbReference type="InterPro" id="IPR001584">
    <property type="entry name" value="Integrase_cat-core"/>
</dbReference>
<dbReference type="GO" id="GO:0015074">
    <property type="term" value="P:DNA integration"/>
    <property type="evidence" value="ECO:0007669"/>
    <property type="project" value="InterPro"/>
</dbReference>
<evidence type="ECO:0000256" key="2">
    <source>
        <dbReference type="ARBA" id="ARBA00022578"/>
    </source>
</evidence>
<dbReference type="RefSeq" id="WP_126995399.1">
    <property type="nucleotide sequence ID" value="NZ_JBNPXW010000002.1"/>
</dbReference>
<dbReference type="PANTHER" id="PTHR35004:SF6">
    <property type="entry name" value="TRANSPOSASE"/>
    <property type="match status" value="1"/>
</dbReference>
<sequence>MKSAPPSTKFRILPVVMILDLAREGLTVSAIARRTGLDRKTIRKYIVQGLEPPAYTPRPPRPTLVGPFEAYLRERLQAFPDLSARRLLREIHERGYQGGYTVLKAFVRSVRPTPVPSFERRFETPPGKQGQVDFAFFKTTFTDEPEAERIVWLFSMVLGHSRMMWARFVARQDLSTVLRCHIAAFESFGGAPEQILYDRMKTAVLGEVEDPDQPGRGIAYNAKLLDLAAHYGFLPKACRPYRPETKGKVERPFRYVREDFFLARSFRNLEDLNAQFTQWLVQIANRRRHATTQRIVVEHFVEERPHLKPLPAGSFNSVLALERRVTRDGMVSVAGNLYSVPDSTRRRAVEVQLTAETVTILEDGIPVASHPVLEGRGQRRIATGHRTQPPPPNSQTPRAVATPATQPPGDTVTPRSLAIYDAIGRRLAGQPEAVR</sequence>
<dbReference type="Gene3D" id="3.30.420.10">
    <property type="entry name" value="Ribonuclease H-like superfamily/Ribonuclease H"/>
    <property type="match status" value="1"/>
</dbReference>
<dbReference type="InterPro" id="IPR012337">
    <property type="entry name" value="RNaseH-like_sf"/>
</dbReference>
<evidence type="ECO:0000313" key="9">
    <source>
        <dbReference type="Proteomes" id="UP000280346"/>
    </source>
</evidence>
<comment type="similarity">
    <text evidence="1">Belongs to the transposase IS21/IS408/IS1162 family.</text>
</comment>
<evidence type="ECO:0000259" key="7">
    <source>
        <dbReference type="PROSITE" id="PS50994"/>
    </source>
</evidence>
<keyword evidence="3" id="KW-0238">DNA-binding</keyword>
<dbReference type="PROSITE" id="PS50531">
    <property type="entry name" value="HTH_IS21"/>
    <property type="match status" value="1"/>
</dbReference>
<dbReference type="SUPFAM" id="SSF53098">
    <property type="entry name" value="Ribonuclease H-like"/>
    <property type="match status" value="1"/>
</dbReference>
<keyword evidence="2" id="KW-0815">Transposition</keyword>
<dbReference type="AlphaFoldDB" id="A0A433JEI9"/>
<evidence type="ECO:0000313" key="8">
    <source>
        <dbReference type="EMBL" id="RUQ75224.1"/>
    </source>
</evidence>
<dbReference type="GO" id="GO:0006310">
    <property type="term" value="P:DNA recombination"/>
    <property type="evidence" value="ECO:0007669"/>
    <property type="project" value="UniProtKB-KW"/>
</dbReference>
<name>A0A433JEI9_9PROT</name>
<dbReference type="InterPro" id="IPR054353">
    <property type="entry name" value="IstA-like_C"/>
</dbReference>